<keyword evidence="8" id="KW-1185">Reference proteome</keyword>
<name>A0A5N6JTE7_MONLA</name>
<feature type="domain" description="RING-type" evidence="6">
    <location>
        <begin position="314"/>
        <end position="362"/>
    </location>
</feature>
<feature type="compositionally biased region" description="Acidic residues" evidence="5">
    <location>
        <begin position="242"/>
        <end position="251"/>
    </location>
</feature>
<dbReference type="EMBL" id="VIGI01000013">
    <property type="protein sequence ID" value="KAB8292352.1"/>
    <property type="molecule type" value="Genomic_DNA"/>
</dbReference>
<evidence type="ECO:0000256" key="4">
    <source>
        <dbReference type="PROSITE-ProRule" id="PRU00175"/>
    </source>
</evidence>
<evidence type="ECO:0000259" key="6">
    <source>
        <dbReference type="PROSITE" id="PS50089"/>
    </source>
</evidence>
<keyword evidence="1" id="KW-0479">Metal-binding</keyword>
<evidence type="ECO:0000256" key="1">
    <source>
        <dbReference type="ARBA" id="ARBA00022723"/>
    </source>
</evidence>
<evidence type="ECO:0000313" key="8">
    <source>
        <dbReference type="Proteomes" id="UP000326757"/>
    </source>
</evidence>
<sequence>MEEDNDIDMPNAPPPPPQPTVSRCPHPQASQNSMQMAYTGNPSVIDPWATYPGSNMLNPAVHGFSTMPPVSYGGPSQGNVPPTTYTAASNYTATPSYAAHFAQWSHNTEAQITPYPGYHDPQTPGSRRFLPPSSNPPLGGWPPFVSSMWDDLDDEYNAITRYPEPNHVARNNNYDQAYVEYPDDNGPTGLTRTQVARRRRERINVATEMEALQNPPSNVCRRLAEAQRRVGASAHAIMRDSDTEDDESGDSDDYALEEALRHSAYLRASSEDAGFALRGRLWSVDVNKRIPTKEFLLSLESLKPDDLAKEEKTCMICYNEFGVKNPEGVSEQPLRIPKCKHIFGAICIKKWFKENDTCPYCRDKVPSESCRKVMMRQARQIMQDQTRRHYLSIARSTEAVHPFAALNLQEAQNMSSGDRTEPTRQRPSAADAAEPRRRVSRGRLVAHRSAHLSTRPRSRSSVRAYAVPMPRLTNEPDNSSQTHVRHNSNSERVSPAIAVGSTINNEDQQSTPLSANSLGQSANPNIYMSPTSLFSTNQAFPTSHMYPTSPPYSQNRPIAFGSVRQLQQENPSQFYHYHSQSPHEDNSVALQNRQQAMQQRQQTLMQQERFRQEEAEGEHIASFLLELFSSAFFCHLSKYPCAHGNPSKYMDMAGKAFKQEQEFQGWIRNFMCAGTFRGFFFPA</sequence>
<feature type="region of interest" description="Disordered" evidence="5">
    <location>
        <begin position="411"/>
        <end position="491"/>
    </location>
</feature>
<dbReference type="SUPFAM" id="SSF57850">
    <property type="entry name" value="RING/U-box"/>
    <property type="match status" value="1"/>
</dbReference>
<organism evidence="7 8">
    <name type="scientific">Monilinia laxa</name>
    <name type="common">Brown rot fungus</name>
    <name type="synonym">Sclerotinia laxa</name>
    <dbReference type="NCBI Taxonomy" id="61186"/>
    <lineage>
        <taxon>Eukaryota</taxon>
        <taxon>Fungi</taxon>
        <taxon>Dikarya</taxon>
        <taxon>Ascomycota</taxon>
        <taxon>Pezizomycotina</taxon>
        <taxon>Leotiomycetes</taxon>
        <taxon>Helotiales</taxon>
        <taxon>Sclerotiniaceae</taxon>
        <taxon>Monilinia</taxon>
    </lineage>
</organism>
<feature type="region of interest" description="Disordered" evidence="5">
    <location>
        <begin position="232"/>
        <end position="251"/>
    </location>
</feature>
<dbReference type="AlphaFoldDB" id="A0A5N6JTE7"/>
<evidence type="ECO:0000256" key="3">
    <source>
        <dbReference type="ARBA" id="ARBA00022833"/>
    </source>
</evidence>
<evidence type="ECO:0000256" key="2">
    <source>
        <dbReference type="ARBA" id="ARBA00022771"/>
    </source>
</evidence>
<keyword evidence="3" id="KW-0862">Zinc</keyword>
<dbReference type="GO" id="GO:0008270">
    <property type="term" value="F:zinc ion binding"/>
    <property type="evidence" value="ECO:0007669"/>
    <property type="project" value="UniProtKB-KW"/>
</dbReference>
<gene>
    <name evidence="7" type="ORF">EYC80_008092</name>
</gene>
<dbReference type="PANTHER" id="PTHR45931">
    <property type="entry name" value="SI:CH211-59O9.10"/>
    <property type="match status" value="1"/>
</dbReference>
<dbReference type="Proteomes" id="UP000326757">
    <property type="component" value="Unassembled WGS sequence"/>
</dbReference>
<dbReference type="GO" id="GO:0005634">
    <property type="term" value="C:nucleus"/>
    <property type="evidence" value="ECO:0007669"/>
    <property type="project" value="TreeGrafter"/>
</dbReference>
<evidence type="ECO:0000313" key="7">
    <source>
        <dbReference type="EMBL" id="KAB8292352.1"/>
    </source>
</evidence>
<dbReference type="PROSITE" id="PS50089">
    <property type="entry name" value="ZF_RING_2"/>
    <property type="match status" value="1"/>
</dbReference>
<dbReference type="GO" id="GO:0006511">
    <property type="term" value="P:ubiquitin-dependent protein catabolic process"/>
    <property type="evidence" value="ECO:0007669"/>
    <property type="project" value="TreeGrafter"/>
</dbReference>
<dbReference type="PANTHER" id="PTHR45931:SF3">
    <property type="entry name" value="RING ZINC FINGER-CONTAINING PROTEIN"/>
    <property type="match status" value="1"/>
</dbReference>
<feature type="region of interest" description="Disordered" evidence="5">
    <location>
        <begin position="1"/>
        <end position="38"/>
    </location>
</feature>
<dbReference type="Gene3D" id="3.30.40.10">
    <property type="entry name" value="Zinc/RING finger domain, C3HC4 (zinc finger)"/>
    <property type="match status" value="1"/>
</dbReference>
<comment type="caution">
    <text evidence="7">The sequence shown here is derived from an EMBL/GenBank/DDBJ whole genome shotgun (WGS) entry which is preliminary data.</text>
</comment>
<feature type="compositionally biased region" description="Polar residues" evidence="5">
    <location>
        <begin position="28"/>
        <end position="38"/>
    </location>
</feature>
<dbReference type="InterPro" id="IPR013083">
    <property type="entry name" value="Znf_RING/FYVE/PHD"/>
</dbReference>
<dbReference type="InterPro" id="IPR051834">
    <property type="entry name" value="RING_finger_E3_ligase"/>
</dbReference>
<dbReference type="OrthoDB" id="8062037at2759"/>
<reference evidence="7 8" key="1">
    <citation type="submission" date="2019-06" db="EMBL/GenBank/DDBJ databases">
        <title>Genome Sequence of the Brown Rot Fungal Pathogen Monilinia laxa.</title>
        <authorList>
            <person name="De Miccolis Angelini R.M."/>
            <person name="Landi L."/>
            <person name="Abate D."/>
            <person name="Pollastro S."/>
            <person name="Romanazzi G."/>
            <person name="Faretra F."/>
        </authorList>
    </citation>
    <scope>NUCLEOTIDE SEQUENCE [LARGE SCALE GENOMIC DNA]</scope>
    <source>
        <strain evidence="7 8">Mlax316</strain>
    </source>
</reference>
<proteinExistence type="predicted"/>
<accession>A0A5N6JTE7</accession>
<dbReference type="Pfam" id="PF13639">
    <property type="entry name" value="zf-RING_2"/>
    <property type="match status" value="1"/>
</dbReference>
<dbReference type="GO" id="GO:0061630">
    <property type="term" value="F:ubiquitin protein ligase activity"/>
    <property type="evidence" value="ECO:0007669"/>
    <property type="project" value="TreeGrafter"/>
</dbReference>
<protein>
    <recommendedName>
        <fullName evidence="6">RING-type domain-containing protein</fullName>
    </recommendedName>
</protein>
<feature type="compositionally biased region" description="Basic residues" evidence="5">
    <location>
        <begin position="438"/>
        <end position="460"/>
    </location>
</feature>
<dbReference type="InterPro" id="IPR001841">
    <property type="entry name" value="Znf_RING"/>
</dbReference>
<evidence type="ECO:0000256" key="5">
    <source>
        <dbReference type="SAM" id="MobiDB-lite"/>
    </source>
</evidence>
<keyword evidence="2 4" id="KW-0863">Zinc-finger</keyword>